<dbReference type="PANTHER" id="PTHR46558">
    <property type="entry name" value="TRACRIPTIONAL REGULATORY PROTEIN-RELATED-RELATED"/>
    <property type="match status" value="1"/>
</dbReference>
<dbReference type="Proteomes" id="UP001179858">
    <property type="component" value="Chromosome"/>
</dbReference>
<dbReference type="CDD" id="cd00093">
    <property type="entry name" value="HTH_XRE"/>
    <property type="match status" value="1"/>
</dbReference>
<keyword evidence="1" id="KW-0238">DNA-binding</keyword>
<dbReference type="InterPro" id="IPR001387">
    <property type="entry name" value="Cro/C1-type_HTH"/>
</dbReference>
<dbReference type="GO" id="GO:0003677">
    <property type="term" value="F:DNA binding"/>
    <property type="evidence" value="ECO:0007669"/>
    <property type="project" value="UniProtKB-KW"/>
</dbReference>
<reference evidence="3" key="1">
    <citation type="submission" date="2023-04" db="EMBL/GenBank/DDBJ databases">
        <title>Novel strain of Lactilactobacillus sakei and use thereof.</title>
        <authorList>
            <person name="Kim S.Y."/>
        </authorList>
    </citation>
    <scope>NUCLEOTIDE SEQUENCE</scope>
    <source>
        <strain evidence="3">HUP1</strain>
    </source>
</reference>
<feature type="domain" description="HTH cro/C1-type" evidence="2">
    <location>
        <begin position="10"/>
        <end position="64"/>
    </location>
</feature>
<dbReference type="Pfam" id="PF01381">
    <property type="entry name" value="HTH_3"/>
    <property type="match status" value="1"/>
</dbReference>
<sequence length="147" mass="17090">MANTKLIKRLVDLRESKNWSQAELARRINRDNSIISKIESGKRDVKSEELTEFANLFDVSTDYLLGNTDKKHYYDLTEKDHRGIDKQIEDMMSGVSKNSLAYFQNGAELDEDDKKLLEASLRQVLETSRVLAKKKFTPRKFRDSNDE</sequence>
<dbReference type="InterPro" id="IPR010982">
    <property type="entry name" value="Lambda_DNA-bd_dom_sf"/>
</dbReference>
<dbReference type="EMBL" id="CP122959">
    <property type="protein sequence ID" value="WGI18591.1"/>
    <property type="molecule type" value="Genomic_DNA"/>
</dbReference>
<proteinExistence type="predicted"/>
<organism evidence="3 4">
    <name type="scientific">Latilactobacillus sakei</name>
    <name type="common">Lactobacillus sakei</name>
    <dbReference type="NCBI Taxonomy" id="1599"/>
    <lineage>
        <taxon>Bacteria</taxon>
        <taxon>Bacillati</taxon>
        <taxon>Bacillota</taxon>
        <taxon>Bacilli</taxon>
        <taxon>Lactobacillales</taxon>
        <taxon>Lactobacillaceae</taxon>
        <taxon>Latilactobacillus</taxon>
    </lineage>
</organism>
<accession>A0AAF0GP53</accession>
<dbReference type="Gene3D" id="1.10.260.40">
    <property type="entry name" value="lambda repressor-like DNA-binding domains"/>
    <property type="match status" value="1"/>
</dbReference>
<dbReference type="SMART" id="SM00530">
    <property type="entry name" value="HTH_XRE"/>
    <property type="match status" value="1"/>
</dbReference>
<protein>
    <submittedName>
        <fullName evidence="3">Helix-turn-helix transcriptional regulator</fullName>
    </submittedName>
</protein>
<evidence type="ECO:0000313" key="4">
    <source>
        <dbReference type="Proteomes" id="UP001179858"/>
    </source>
</evidence>
<evidence type="ECO:0000313" key="3">
    <source>
        <dbReference type="EMBL" id="WGI18591.1"/>
    </source>
</evidence>
<dbReference type="PROSITE" id="PS50943">
    <property type="entry name" value="HTH_CROC1"/>
    <property type="match status" value="1"/>
</dbReference>
<gene>
    <name evidence="3" type="ORF">QBD03_07485</name>
</gene>
<dbReference type="SUPFAM" id="SSF47413">
    <property type="entry name" value="lambda repressor-like DNA-binding domains"/>
    <property type="match status" value="1"/>
</dbReference>
<evidence type="ECO:0000256" key="1">
    <source>
        <dbReference type="ARBA" id="ARBA00023125"/>
    </source>
</evidence>
<name>A0AAF0GP53_LATSK</name>
<evidence type="ECO:0000259" key="2">
    <source>
        <dbReference type="PROSITE" id="PS50943"/>
    </source>
</evidence>
<dbReference type="AlphaFoldDB" id="A0AAF0GP53"/>
<dbReference type="RefSeq" id="WP_280102657.1">
    <property type="nucleotide sequence ID" value="NZ_CP122959.1"/>
</dbReference>
<dbReference type="PANTHER" id="PTHR46558:SF11">
    <property type="entry name" value="HTH-TYPE TRANSCRIPTIONAL REGULATOR XRE"/>
    <property type="match status" value="1"/>
</dbReference>